<dbReference type="OrthoDB" id="9804328at2"/>
<dbReference type="Gene3D" id="3.50.30.20">
    <property type="entry name" value="Carbamoyl-phosphate synthase small subunit, N-terminal domain"/>
    <property type="match status" value="1"/>
</dbReference>
<evidence type="ECO:0000256" key="5">
    <source>
        <dbReference type="ARBA" id="ARBA00022840"/>
    </source>
</evidence>
<reference evidence="10 11" key="1">
    <citation type="journal article" date="2015" name="Genome Announc.">
        <title>Expanding the biotechnology potential of lactobacilli through comparative genomics of 213 strains and associated genera.</title>
        <authorList>
            <person name="Sun Z."/>
            <person name="Harris H.M."/>
            <person name="McCann A."/>
            <person name="Guo C."/>
            <person name="Argimon S."/>
            <person name="Zhang W."/>
            <person name="Yang X."/>
            <person name="Jeffery I.B."/>
            <person name="Cooney J.C."/>
            <person name="Kagawa T.F."/>
            <person name="Liu W."/>
            <person name="Song Y."/>
            <person name="Salvetti E."/>
            <person name="Wrobel A."/>
            <person name="Rasinkangas P."/>
            <person name="Parkhill J."/>
            <person name="Rea M.C."/>
            <person name="O'Sullivan O."/>
            <person name="Ritari J."/>
            <person name="Douillard F.P."/>
            <person name="Paul Ross R."/>
            <person name="Yang R."/>
            <person name="Briner A.E."/>
            <person name="Felis G.E."/>
            <person name="de Vos W.M."/>
            <person name="Barrangou R."/>
            <person name="Klaenhammer T.R."/>
            <person name="Caufield P.W."/>
            <person name="Cui Y."/>
            <person name="Zhang H."/>
            <person name="O'Toole P.W."/>
        </authorList>
    </citation>
    <scope>NUCLEOTIDE SEQUENCE [LARGE SCALE GENOMIC DNA]</scope>
    <source>
        <strain evidence="10 11">ATCC 53295</strain>
    </source>
</reference>
<evidence type="ECO:0000313" key="10">
    <source>
        <dbReference type="EMBL" id="KRK36596.1"/>
    </source>
</evidence>
<dbReference type="Proteomes" id="UP000051176">
    <property type="component" value="Unassembled WGS sequence"/>
</dbReference>
<feature type="binding site" evidence="8">
    <location>
        <position position="291"/>
    </location>
    <ligand>
        <name>L-glutamine</name>
        <dbReference type="ChEBI" id="CHEBI:58359"/>
    </ligand>
</feature>
<comment type="subunit">
    <text evidence="8">Composed of two chains; the small (or glutamine) chain promotes the hydrolysis of glutamine to ammonia, which is used by the large (or ammonia) chain to synthesize carbamoyl phosphate. Tetramer of heterodimers (alpha,beta)4.</text>
</comment>
<gene>
    <name evidence="8" type="primary">carA</name>
    <name evidence="10" type="ORF">FD07_GL000621</name>
</gene>
<dbReference type="GO" id="GO:0006541">
    <property type="term" value="P:glutamine metabolic process"/>
    <property type="evidence" value="ECO:0007669"/>
    <property type="project" value="InterPro"/>
</dbReference>
<dbReference type="GO" id="GO:0044205">
    <property type="term" value="P:'de novo' UMP biosynthetic process"/>
    <property type="evidence" value="ECO:0007669"/>
    <property type="project" value="UniProtKB-UniRule"/>
</dbReference>
<accession>A0A0R1GYS2</accession>
<feature type="domain" description="Carbamoyl-phosphate synthase small subunit N-terminal" evidence="9">
    <location>
        <begin position="2"/>
        <end position="133"/>
    </location>
</feature>
<feature type="active site" evidence="8">
    <location>
        <position position="334"/>
    </location>
</feature>
<dbReference type="SMART" id="SM01097">
    <property type="entry name" value="CPSase_sm_chain"/>
    <property type="match status" value="1"/>
</dbReference>
<dbReference type="InterPro" id="IPR017926">
    <property type="entry name" value="GATASE"/>
</dbReference>
<comment type="catalytic activity">
    <reaction evidence="8">
        <text>L-glutamine + H2O = L-glutamate + NH4(+)</text>
        <dbReference type="Rhea" id="RHEA:15889"/>
        <dbReference type="ChEBI" id="CHEBI:15377"/>
        <dbReference type="ChEBI" id="CHEBI:28938"/>
        <dbReference type="ChEBI" id="CHEBI:29985"/>
        <dbReference type="ChEBI" id="CHEBI:58359"/>
    </reaction>
</comment>
<name>A0A0R1GYS2_9LACO</name>
<keyword evidence="6 8" id="KW-0315">Glutamine amidotransferase</keyword>
<keyword evidence="11" id="KW-1185">Reference proteome</keyword>
<dbReference type="Pfam" id="PF00117">
    <property type="entry name" value="GATase"/>
    <property type="match status" value="1"/>
</dbReference>
<evidence type="ECO:0000313" key="11">
    <source>
        <dbReference type="Proteomes" id="UP000051176"/>
    </source>
</evidence>
<dbReference type="RefSeq" id="WP_020089296.1">
    <property type="nucleotide sequence ID" value="NZ_AZCZ01000018.1"/>
</dbReference>
<dbReference type="InterPro" id="IPR002474">
    <property type="entry name" value="CarbamoylP_synth_ssu_N"/>
</dbReference>
<dbReference type="GO" id="GO:0006207">
    <property type="term" value="P:'de novo' pyrimidine nucleobase biosynthetic process"/>
    <property type="evidence" value="ECO:0007669"/>
    <property type="project" value="InterPro"/>
</dbReference>
<dbReference type="NCBIfam" id="NF009475">
    <property type="entry name" value="PRK12838.1"/>
    <property type="match status" value="1"/>
</dbReference>
<dbReference type="eggNOG" id="COG0505">
    <property type="taxonomic scope" value="Bacteria"/>
</dbReference>
<comment type="similarity">
    <text evidence="2 8">Belongs to the CarA family.</text>
</comment>
<organism evidence="10 11">
    <name type="scientific">Levilactobacillus parabrevis ATCC 53295</name>
    <dbReference type="NCBI Taxonomy" id="1267003"/>
    <lineage>
        <taxon>Bacteria</taxon>
        <taxon>Bacillati</taxon>
        <taxon>Bacillota</taxon>
        <taxon>Bacilli</taxon>
        <taxon>Lactobacillales</taxon>
        <taxon>Lactobacillaceae</taxon>
        <taxon>Levilactobacillus</taxon>
    </lineage>
</organism>
<keyword evidence="8" id="KW-0055">Arginine biosynthesis</keyword>
<dbReference type="PRINTS" id="PR00099">
    <property type="entry name" value="CPSGATASE"/>
</dbReference>
<dbReference type="EMBL" id="AZCZ01000018">
    <property type="protein sequence ID" value="KRK36596.1"/>
    <property type="molecule type" value="Genomic_DNA"/>
</dbReference>
<keyword evidence="8" id="KW-0665">Pyrimidine biosynthesis</keyword>
<evidence type="ECO:0000256" key="4">
    <source>
        <dbReference type="ARBA" id="ARBA00022741"/>
    </source>
</evidence>
<keyword evidence="8" id="KW-0028">Amino-acid biosynthesis</keyword>
<protein>
    <recommendedName>
        <fullName evidence="8">Carbamoyl phosphate synthase small chain</fullName>
        <ecNumber evidence="8">6.3.5.5</ecNumber>
    </recommendedName>
    <alternativeName>
        <fullName evidence="8">Carbamoyl phosphate synthetase glutamine chain</fullName>
    </alternativeName>
</protein>
<keyword evidence="3 8" id="KW-0436">Ligase</keyword>
<comment type="function">
    <text evidence="8">Small subunit of the glutamine-dependent carbamoyl phosphate synthetase (CPSase). CPSase catalyzes the formation of carbamoyl phosphate from the ammonia moiety of glutamine, carbonate, and phosphate donated by ATP, constituting the first step of 2 biosynthetic pathways, one leading to arginine and/or urea and the other to pyrimidine nucleotides. The small subunit (glutamine amidotransferase) binds and cleaves glutamine to supply the large subunit with the substrate ammonia.</text>
</comment>
<keyword evidence="5 8" id="KW-0067">ATP-binding</keyword>
<feature type="binding site" evidence="8">
    <location>
        <position position="219"/>
    </location>
    <ligand>
        <name>L-glutamine</name>
        <dbReference type="ChEBI" id="CHEBI:58359"/>
    </ligand>
</feature>
<dbReference type="UniPathway" id="UPA00068">
    <property type="reaction ID" value="UER00171"/>
</dbReference>
<dbReference type="InterPro" id="IPR036480">
    <property type="entry name" value="CarbP_synth_ssu_N_sf"/>
</dbReference>
<dbReference type="EC" id="6.3.5.5" evidence="8"/>
<evidence type="ECO:0000256" key="2">
    <source>
        <dbReference type="ARBA" id="ARBA00007800"/>
    </source>
</evidence>
<evidence type="ECO:0000259" key="9">
    <source>
        <dbReference type="SMART" id="SM01097"/>
    </source>
</evidence>
<dbReference type="SUPFAM" id="SSF52021">
    <property type="entry name" value="Carbamoyl phosphate synthetase, small subunit N-terminal domain"/>
    <property type="match status" value="1"/>
</dbReference>
<dbReference type="GO" id="GO:0004359">
    <property type="term" value="F:glutaminase activity"/>
    <property type="evidence" value="ECO:0007669"/>
    <property type="project" value="RHEA"/>
</dbReference>
<dbReference type="Gene3D" id="3.40.50.880">
    <property type="match status" value="1"/>
</dbReference>
<dbReference type="CDD" id="cd01744">
    <property type="entry name" value="GATase1_CPSase"/>
    <property type="match status" value="1"/>
</dbReference>
<comment type="catalytic activity">
    <reaction evidence="7 8">
        <text>hydrogencarbonate + L-glutamine + 2 ATP + H2O = carbamoyl phosphate + L-glutamate + 2 ADP + phosphate + 2 H(+)</text>
        <dbReference type="Rhea" id="RHEA:18633"/>
        <dbReference type="ChEBI" id="CHEBI:15377"/>
        <dbReference type="ChEBI" id="CHEBI:15378"/>
        <dbReference type="ChEBI" id="CHEBI:17544"/>
        <dbReference type="ChEBI" id="CHEBI:29985"/>
        <dbReference type="ChEBI" id="CHEBI:30616"/>
        <dbReference type="ChEBI" id="CHEBI:43474"/>
        <dbReference type="ChEBI" id="CHEBI:58228"/>
        <dbReference type="ChEBI" id="CHEBI:58359"/>
        <dbReference type="ChEBI" id="CHEBI:456216"/>
        <dbReference type="EC" id="6.3.5.5"/>
    </reaction>
</comment>
<dbReference type="AlphaFoldDB" id="A0A0R1GYS2"/>
<comment type="pathway">
    <text evidence="1 8">Amino-acid biosynthesis; L-arginine biosynthesis; carbamoyl phosphate from bicarbonate: step 1/1.</text>
</comment>
<feature type="binding site" evidence="8">
    <location>
        <position position="221"/>
    </location>
    <ligand>
        <name>L-glutamine</name>
        <dbReference type="ChEBI" id="CHEBI:58359"/>
    </ligand>
</feature>
<dbReference type="InterPro" id="IPR050472">
    <property type="entry name" value="Anth_synth/Amidotransfase"/>
</dbReference>
<dbReference type="PATRIC" id="fig|1267003.4.peg.661"/>
<feature type="binding site" evidence="8">
    <location>
        <position position="292"/>
    </location>
    <ligand>
        <name>L-glutamine</name>
        <dbReference type="ChEBI" id="CHEBI:58359"/>
    </ligand>
</feature>
<dbReference type="SUPFAM" id="SSF52317">
    <property type="entry name" value="Class I glutamine amidotransferase-like"/>
    <property type="match status" value="1"/>
</dbReference>
<sequence>MEKRYLILEDGSAYAGEGFGAGATTSGEVISNLNLLGYQETITDQIYHNQIIIFAQPAIGNVGINHDSYESILPTAKGMVVRDVTNISTNRLSRLSLDEFLQQHNIPGISGIDTRHLIRKLRKMDGPVKGSIVDVADAHAFDQLNATVLTNRQVDQVATPKPYPNPDTGKNVVVIDFGLKHGILRQLSERRCNVTVLPWTASAQDVLNLDPDGVLLSTGPGSPLDLGEGVLEMIRAVQAEIPLFAIGLGHELFALANGAKLEALPVEYHGSSHPIRRIITNDIIYATQGQGYAVTAKTIDRDRLITTYVDLINGTVQGLRHRDYPAFSVQFFADGAPGPHESRDLFDEFMEAMTARREG</sequence>
<dbReference type="HAMAP" id="MF_01209">
    <property type="entry name" value="CPSase_S_chain"/>
    <property type="match status" value="1"/>
</dbReference>
<dbReference type="InterPro" id="IPR035686">
    <property type="entry name" value="CPSase_GATase1"/>
</dbReference>
<evidence type="ECO:0000256" key="3">
    <source>
        <dbReference type="ARBA" id="ARBA00022598"/>
    </source>
</evidence>
<comment type="caution">
    <text evidence="8">Lacks conserved residue(s) required for the propagation of feature annotation.</text>
</comment>
<proteinExistence type="inferred from homology"/>
<dbReference type="Pfam" id="PF00988">
    <property type="entry name" value="CPSase_sm_chain"/>
    <property type="match status" value="1"/>
</dbReference>
<dbReference type="GO" id="GO:0006526">
    <property type="term" value="P:L-arginine biosynthetic process"/>
    <property type="evidence" value="ECO:0007669"/>
    <property type="project" value="UniProtKB-UniRule"/>
</dbReference>
<keyword evidence="4 8" id="KW-0547">Nucleotide-binding</keyword>
<dbReference type="InterPro" id="IPR006274">
    <property type="entry name" value="CarbamoylP_synth_ssu"/>
</dbReference>
<dbReference type="PROSITE" id="PS51273">
    <property type="entry name" value="GATASE_TYPE_1"/>
    <property type="match status" value="1"/>
</dbReference>
<dbReference type="NCBIfam" id="TIGR01368">
    <property type="entry name" value="CPSaseIIsmall"/>
    <property type="match status" value="1"/>
</dbReference>
<dbReference type="UniPathway" id="UPA00070">
    <property type="reaction ID" value="UER00115"/>
</dbReference>
<dbReference type="PANTHER" id="PTHR43418:SF7">
    <property type="entry name" value="CARBAMOYL-PHOSPHATE SYNTHASE SMALL CHAIN"/>
    <property type="match status" value="1"/>
</dbReference>
<comment type="pathway">
    <text evidence="8">Pyrimidine metabolism; UMP biosynthesis via de novo pathway; (S)-dihydroorotate from bicarbonate: step 1/3.</text>
</comment>
<dbReference type="GO" id="GO:0005524">
    <property type="term" value="F:ATP binding"/>
    <property type="evidence" value="ECO:0007669"/>
    <property type="project" value="UniProtKB-UniRule"/>
</dbReference>
<feature type="binding site" evidence="8">
    <location>
        <position position="248"/>
    </location>
    <ligand>
        <name>L-glutamine</name>
        <dbReference type="ChEBI" id="CHEBI:58359"/>
    </ligand>
</feature>
<evidence type="ECO:0000256" key="6">
    <source>
        <dbReference type="ARBA" id="ARBA00022962"/>
    </source>
</evidence>
<dbReference type="InterPro" id="IPR029062">
    <property type="entry name" value="Class_I_gatase-like"/>
</dbReference>
<comment type="caution">
    <text evidence="10">The sequence shown here is derived from an EMBL/GenBank/DDBJ whole genome shotgun (WGS) entry which is preliminary data.</text>
</comment>
<evidence type="ECO:0000256" key="7">
    <source>
        <dbReference type="ARBA" id="ARBA00048816"/>
    </source>
</evidence>
<dbReference type="GO" id="GO:0004088">
    <property type="term" value="F:carbamoyl-phosphate synthase (glutamine-hydrolyzing) activity"/>
    <property type="evidence" value="ECO:0007669"/>
    <property type="project" value="UniProtKB-UniRule"/>
</dbReference>
<evidence type="ECO:0000256" key="8">
    <source>
        <dbReference type="HAMAP-Rule" id="MF_01209"/>
    </source>
</evidence>
<evidence type="ECO:0000256" key="1">
    <source>
        <dbReference type="ARBA" id="ARBA00005077"/>
    </source>
</evidence>
<dbReference type="STRING" id="357278.IV61_GL000550"/>
<dbReference type="PANTHER" id="PTHR43418">
    <property type="entry name" value="MULTIFUNCTIONAL TRYPTOPHAN BIOSYNTHESIS PROTEIN-RELATED"/>
    <property type="match status" value="1"/>
</dbReference>
<feature type="region of interest" description="CPSase" evidence="8">
    <location>
        <begin position="1"/>
        <end position="170"/>
    </location>
</feature>